<reference evidence="3" key="1">
    <citation type="submission" date="2018-05" db="EMBL/GenBank/DDBJ databases">
        <authorList>
            <person name="Lanie J.A."/>
            <person name="Ng W.-L."/>
            <person name="Kazmierczak K.M."/>
            <person name="Andrzejewski T.M."/>
            <person name="Davidsen T.M."/>
            <person name="Wayne K.J."/>
            <person name="Tettelin H."/>
            <person name="Glass J.I."/>
            <person name="Rusch D."/>
            <person name="Podicherti R."/>
            <person name="Tsui H.-C.T."/>
            <person name="Winkler M.E."/>
        </authorList>
    </citation>
    <scope>NUCLEOTIDE SEQUENCE</scope>
</reference>
<keyword evidence="2" id="KW-0456">Lyase</keyword>
<name>A0A382P8M3_9ZZZZ</name>
<dbReference type="InterPro" id="IPR018376">
    <property type="entry name" value="Enoyl-CoA_hyd/isom_CS"/>
</dbReference>
<dbReference type="GO" id="GO:0016829">
    <property type="term" value="F:lyase activity"/>
    <property type="evidence" value="ECO:0007669"/>
    <property type="project" value="UniProtKB-KW"/>
</dbReference>
<organism evidence="3">
    <name type="scientific">marine metagenome</name>
    <dbReference type="NCBI Taxonomy" id="408172"/>
    <lineage>
        <taxon>unclassified sequences</taxon>
        <taxon>metagenomes</taxon>
        <taxon>ecological metagenomes</taxon>
    </lineage>
</organism>
<dbReference type="Gene3D" id="3.90.226.10">
    <property type="entry name" value="2-enoyl-CoA Hydratase, Chain A, domain 1"/>
    <property type="match status" value="1"/>
</dbReference>
<evidence type="ECO:0000256" key="1">
    <source>
        <dbReference type="ARBA" id="ARBA00005254"/>
    </source>
</evidence>
<dbReference type="Pfam" id="PF00378">
    <property type="entry name" value="ECH_1"/>
    <property type="match status" value="1"/>
</dbReference>
<evidence type="ECO:0000256" key="2">
    <source>
        <dbReference type="ARBA" id="ARBA00023239"/>
    </source>
</evidence>
<dbReference type="GO" id="GO:0006635">
    <property type="term" value="P:fatty acid beta-oxidation"/>
    <property type="evidence" value="ECO:0007669"/>
    <property type="project" value="TreeGrafter"/>
</dbReference>
<dbReference type="SUPFAM" id="SSF52096">
    <property type="entry name" value="ClpP/crotonase"/>
    <property type="match status" value="1"/>
</dbReference>
<accession>A0A382P8M3</accession>
<gene>
    <name evidence="3" type="ORF">METZ01_LOCUS321116</name>
</gene>
<dbReference type="Gene3D" id="1.10.12.10">
    <property type="entry name" value="Lyase 2-enoyl-coa Hydratase, Chain A, domain 2"/>
    <property type="match status" value="1"/>
</dbReference>
<feature type="non-terminal residue" evidence="3">
    <location>
        <position position="1"/>
    </location>
</feature>
<evidence type="ECO:0000313" key="3">
    <source>
        <dbReference type="EMBL" id="SVC68262.1"/>
    </source>
</evidence>
<dbReference type="InterPro" id="IPR029045">
    <property type="entry name" value="ClpP/crotonase-like_dom_sf"/>
</dbReference>
<comment type="similarity">
    <text evidence="1">Belongs to the enoyl-CoA hydratase/isomerase family.</text>
</comment>
<proteinExistence type="inferred from homology"/>
<evidence type="ECO:0008006" key="4">
    <source>
        <dbReference type="Google" id="ProtNLM"/>
    </source>
</evidence>
<protein>
    <recommendedName>
        <fullName evidence="4">Enoyl-CoA hydratase</fullName>
    </recommendedName>
</protein>
<dbReference type="EMBL" id="UINC01104817">
    <property type="protein sequence ID" value="SVC68262.1"/>
    <property type="molecule type" value="Genomic_DNA"/>
</dbReference>
<dbReference type="CDD" id="cd06558">
    <property type="entry name" value="crotonase-like"/>
    <property type="match status" value="1"/>
</dbReference>
<dbReference type="InterPro" id="IPR001753">
    <property type="entry name" value="Enoyl-CoA_hydra/iso"/>
</dbReference>
<dbReference type="PANTHER" id="PTHR11941">
    <property type="entry name" value="ENOYL-COA HYDRATASE-RELATED"/>
    <property type="match status" value="1"/>
</dbReference>
<dbReference type="AlphaFoldDB" id="A0A382P8M3"/>
<dbReference type="InterPro" id="IPR014748">
    <property type="entry name" value="Enoyl-CoA_hydra_C"/>
</dbReference>
<dbReference type="PROSITE" id="PS00166">
    <property type="entry name" value="ENOYL_COA_HYDRATASE"/>
    <property type="match status" value="1"/>
</dbReference>
<dbReference type="PANTHER" id="PTHR11941:SF54">
    <property type="entry name" value="ENOYL-COA HYDRATASE, MITOCHONDRIAL"/>
    <property type="match status" value="1"/>
</dbReference>
<sequence>ALGFQRGRDCWKPLLAAVHGYAVGGGLELVLGCDIVLAADNAQFGLPEVRRGLLADGAGIHRLMRRVPYSVAMGMVLTGQFIGAEEAHRVGLVNEVTSGEELRAATERWVEQIMECAPLSLRASKEAALRGLELPLWEAVGQSFPMAEKLYASEDFIAGPEAFAEKRKPEWKGK</sequence>